<comment type="caution">
    <text evidence="10">The sequence shown here is derived from an EMBL/GenBank/DDBJ whole genome shotgun (WGS) entry which is preliminary data.</text>
</comment>
<evidence type="ECO:0000256" key="8">
    <source>
        <dbReference type="HAMAP-Rule" id="MF_00137"/>
    </source>
</evidence>
<dbReference type="GO" id="GO:0004639">
    <property type="term" value="F:phosphoribosylaminoimidazolesuccinocarboxamide synthase activity"/>
    <property type="evidence" value="ECO:0007669"/>
    <property type="project" value="UniProtKB-UniRule"/>
</dbReference>
<dbReference type="SUPFAM" id="SSF56104">
    <property type="entry name" value="SAICAR synthase-like"/>
    <property type="match status" value="1"/>
</dbReference>
<dbReference type="GO" id="GO:0005737">
    <property type="term" value="C:cytoplasm"/>
    <property type="evidence" value="ECO:0007669"/>
    <property type="project" value="TreeGrafter"/>
</dbReference>
<evidence type="ECO:0000256" key="7">
    <source>
        <dbReference type="ARBA" id="ARBA00048475"/>
    </source>
</evidence>
<dbReference type="PANTHER" id="PTHR43700">
    <property type="entry name" value="PHOSPHORIBOSYLAMINOIMIDAZOLE-SUCCINOCARBOXAMIDE SYNTHASE"/>
    <property type="match status" value="1"/>
</dbReference>
<dbReference type="PROSITE" id="PS01058">
    <property type="entry name" value="SAICAR_SYNTHETASE_2"/>
    <property type="match status" value="1"/>
</dbReference>
<dbReference type="AlphaFoldDB" id="A0A149VYP8"/>
<dbReference type="InterPro" id="IPR028923">
    <property type="entry name" value="SAICAR_synt/ADE2_N"/>
</dbReference>
<evidence type="ECO:0000256" key="4">
    <source>
        <dbReference type="ARBA" id="ARBA00022741"/>
    </source>
</evidence>
<dbReference type="Proteomes" id="UP000075653">
    <property type="component" value="Unassembled WGS sequence"/>
</dbReference>
<keyword evidence="4 8" id="KW-0547">Nucleotide-binding</keyword>
<keyword evidence="5 8" id="KW-0658">Purine biosynthesis</keyword>
<keyword evidence="3 8" id="KW-0436">Ligase</keyword>
<dbReference type="CDD" id="cd01414">
    <property type="entry name" value="SAICAR_synt_Sc"/>
    <property type="match status" value="1"/>
</dbReference>
<dbReference type="Gene3D" id="3.30.470.20">
    <property type="entry name" value="ATP-grasp fold, B domain"/>
    <property type="match status" value="1"/>
</dbReference>
<dbReference type="EC" id="6.3.2.6" evidence="8"/>
<accession>A0A149VYP8</accession>
<protein>
    <recommendedName>
        <fullName evidence="8">Phosphoribosylaminoimidazole-succinocarboxamide synthase</fullName>
        <ecNumber evidence="8">6.3.2.6</ecNumber>
    </recommendedName>
    <alternativeName>
        <fullName evidence="8">SAICAR synthetase</fullName>
    </alternativeName>
</protein>
<dbReference type="PROSITE" id="PS01057">
    <property type="entry name" value="SAICAR_SYNTHETASE_1"/>
    <property type="match status" value="1"/>
</dbReference>
<dbReference type="Gene3D" id="3.30.200.20">
    <property type="entry name" value="Phosphorylase Kinase, domain 1"/>
    <property type="match status" value="1"/>
</dbReference>
<dbReference type="InterPro" id="IPR001636">
    <property type="entry name" value="SAICAR_synth"/>
</dbReference>
<reference evidence="10 11" key="1">
    <citation type="submission" date="2016-01" db="EMBL/GenBank/DDBJ databases">
        <title>Genome sequence of the acidophilic iron oxidising Ferrovum strain Z-31.</title>
        <authorList>
            <person name="Poehlein A."/>
            <person name="Ullrich S.R."/>
            <person name="Schloemann M."/>
            <person name="Muehling M."/>
            <person name="Daniel R."/>
        </authorList>
    </citation>
    <scope>NUCLEOTIDE SEQUENCE [LARGE SCALE GENOMIC DNA]</scope>
    <source>
        <strain evidence="10 11">Z-31</strain>
    </source>
</reference>
<dbReference type="InterPro" id="IPR018236">
    <property type="entry name" value="SAICAR_synthetase_CS"/>
</dbReference>
<keyword evidence="6 8" id="KW-0067">ATP-binding</keyword>
<dbReference type="UniPathway" id="UPA00074">
    <property type="reaction ID" value="UER00131"/>
</dbReference>
<proteinExistence type="inferred from homology"/>
<feature type="domain" description="SAICAR synthetase/ADE2 N-terminal" evidence="9">
    <location>
        <begin position="16"/>
        <end position="264"/>
    </location>
</feature>
<dbReference type="NCBIfam" id="TIGR00081">
    <property type="entry name" value="purC"/>
    <property type="match status" value="1"/>
</dbReference>
<gene>
    <name evidence="8 10" type="primary">purC</name>
    <name evidence="10" type="ORF">FEMY_11160</name>
</gene>
<evidence type="ECO:0000256" key="3">
    <source>
        <dbReference type="ARBA" id="ARBA00022598"/>
    </source>
</evidence>
<keyword evidence="11" id="KW-1185">Reference proteome</keyword>
<evidence type="ECO:0000256" key="2">
    <source>
        <dbReference type="ARBA" id="ARBA00010190"/>
    </source>
</evidence>
<evidence type="ECO:0000313" key="11">
    <source>
        <dbReference type="Proteomes" id="UP000075653"/>
    </source>
</evidence>
<dbReference type="STRING" id="1789004.FEMY_11160"/>
<dbReference type="HAMAP" id="MF_00137">
    <property type="entry name" value="SAICAR_synth"/>
    <property type="match status" value="1"/>
</dbReference>
<dbReference type="EMBL" id="LRRD01000016">
    <property type="protein sequence ID" value="KXW58353.1"/>
    <property type="molecule type" value="Genomic_DNA"/>
</dbReference>
<evidence type="ECO:0000259" key="9">
    <source>
        <dbReference type="Pfam" id="PF01259"/>
    </source>
</evidence>
<comment type="catalytic activity">
    <reaction evidence="7 8">
        <text>5-amino-1-(5-phospho-D-ribosyl)imidazole-4-carboxylate + L-aspartate + ATP = (2S)-2-[5-amino-1-(5-phospho-beta-D-ribosyl)imidazole-4-carboxamido]succinate + ADP + phosphate + 2 H(+)</text>
        <dbReference type="Rhea" id="RHEA:22628"/>
        <dbReference type="ChEBI" id="CHEBI:15378"/>
        <dbReference type="ChEBI" id="CHEBI:29991"/>
        <dbReference type="ChEBI" id="CHEBI:30616"/>
        <dbReference type="ChEBI" id="CHEBI:43474"/>
        <dbReference type="ChEBI" id="CHEBI:58443"/>
        <dbReference type="ChEBI" id="CHEBI:77657"/>
        <dbReference type="ChEBI" id="CHEBI:456216"/>
        <dbReference type="EC" id="6.3.2.6"/>
    </reaction>
</comment>
<sequence>MSDAVFETTITSLPLIARGKVRDIYSVGTQYLLMVTTDRLSAFDVVLPSPIPGKGKLLQALSNFWFDHFKDIPNHLTGIDPEDVVTEAERDQVRDRAMIVKRLEPLPLEAVVRGYLEGSGWKDYQMTGRVCGLPLPVGLQRAEKLPQPIFTPATKATAGDHDENINFERMIALVGEPRAEEVKRTAFKLYSEAAQYAEDRGILIADTKFEFGLDDHDQLTLMDEVLTPDSSRFWPKDSYQPGTSPQSFDKQFVRNWLETQHWNKCPPAPALPKEIILGTLKRYQEAVTALTHA</sequence>
<dbReference type="PATRIC" id="fig|1789004.3.peg.1132"/>
<evidence type="ECO:0000256" key="6">
    <source>
        <dbReference type="ARBA" id="ARBA00022840"/>
    </source>
</evidence>
<name>A0A149VYP8_9PROT</name>
<dbReference type="GO" id="GO:0005524">
    <property type="term" value="F:ATP binding"/>
    <property type="evidence" value="ECO:0007669"/>
    <property type="project" value="UniProtKB-KW"/>
</dbReference>
<organism evidence="10 11">
    <name type="scientific">Ferrovum myxofaciens</name>
    <dbReference type="NCBI Taxonomy" id="416213"/>
    <lineage>
        <taxon>Bacteria</taxon>
        <taxon>Pseudomonadati</taxon>
        <taxon>Pseudomonadota</taxon>
        <taxon>Betaproteobacteria</taxon>
        <taxon>Ferrovales</taxon>
        <taxon>Ferrovaceae</taxon>
        <taxon>Ferrovum</taxon>
    </lineage>
</organism>
<dbReference type="FunFam" id="3.30.470.20:FF:000015">
    <property type="entry name" value="Phosphoribosylaminoimidazole-succinocarboxamide synthase"/>
    <property type="match status" value="1"/>
</dbReference>
<comment type="pathway">
    <text evidence="1 8">Purine metabolism; IMP biosynthesis via de novo pathway; 5-amino-1-(5-phospho-D-ribosyl)imidazole-4-carboxamide from 5-amino-1-(5-phospho-D-ribosyl)imidazole-4-carboxylate: step 1/2.</text>
</comment>
<dbReference type="RefSeq" id="WP_062187953.1">
    <property type="nucleotide sequence ID" value="NZ_LRRD01000016.1"/>
</dbReference>
<dbReference type="PANTHER" id="PTHR43700:SF1">
    <property type="entry name" value="PHOSPHORIBOSYLAMINOIMIDAZOLE-SUCCINOCARBOXAMIDE SYNTHASE"/>
    <property type="match status" value="1"/>
</dbReference>
<evidence type="ECO:0000256" key="5">
    <source>
        <dbReference type="ARBA" id="ARBA00022755"/>
    </source>
</evidence>
<evidence type="ECO:0000313" key="10">
    <source>
        <dbReference type="EMBL" id="KXW58353.1"/>
    </source>
</evidence>
<evidence type="ECO:0000256" key="1">
    <source>
        <dbReference type="ARBA" id="ARBA00004672"/>
    </source>
</evidence>
<dbReference type="Pfam" id="PF01259">
    <property type="entry name" value="SAICAR_synt"/>
    <property type="match status" value="1"/>
</dbReference>
<comment type="similarity">
    <text evidence="2 8">Belongs to the SAICAR synthetase family.</text>
</comment>
<dbReference type="NCBIfam" id="NF010568">
    <property type="entry name" value="PRK13961.1"/>
    <property type="match status" value="1"/>
</dbReference>
<dbReference type="GO" id="GO:0006189">
    <property type="term" value="P:'de novo' IMP biosynthetic process"/>
    <property type="evidence" value="ECO:0007669"/>
    <property type="project" value="UniProtKB-UniRule"/>
</dbReference>